<organism evidence="1 2">
    <name type="scientific">Protea cynaroides</name>
    <dbReference type="NCBI Taxonomy" id="273540"/>
    <lineage>
        <taxon>Eukaryota</taxon>
        <taxon>Viridiplantae</taxon>
        <taxon>Streptophyta</taxon>
        <taxon>Embryophyta</taxon>
        <taxon>Tracheophyta</taxon>
        <taxon>Spermatophyta</taxon>
        <taxon>Magnoliopsida</taxon>
        <taxon>Proteales</taxon>
        <taxon>Proteaceae</taxon>
        <taxon>Protea</taxon>
    </lineage>
</organism>
<keyword evidence="2" id="KW-1185">Reference proteome</keyword>
<accession>A0A9Q0GNU1</accession>
<evidence type="ECO:0000313" key="2">
    <source>
        <dbReference type="Proteomes" id="UP001141806"/>
    </source>
</evidence>
<name>A0A9Q0GNU1_9MAGN</name>
<dbReference type="AlphaFoldDB" id="A0A9Q0GNU1"/>
<sequence length="96" mass="10130">MGFGFGFEWDRNENGYENGMGSEIGFWEHYPGVGADPGTCSGSGIGSGNMFRERDWIREHVPRAGLDPGSDPGTCSGSRIGFGSIIFGSGSGSDIM</sequence>
<dbReference type="EMBL" id="JAMYWD010000060">
    <property type="protein sequence ID" value="KAJ4949898.1"/>
    <property type="molecule type" value="Genomic_DNA"/>
</dbReference>
<comment type="caution">
    <text evidence="1">The sequence shown here is derived from an EMBL/GenBank/DDBJ whole genome shotgun (WGS) entry which is preliminary data.</text>
</comment>
<proteinExistence type="predicted"/>
<gene>
    <name evidence="1" type="ORF">NE237_008283</name>
</gene>
<evidence type="ECO:0000313" key="1">
    <source>
        <dbReference type="EMBL" id="KAJ4949898.1"/>
    </source>
</evidence>
<protein>
    <submittedName>
        <fullName evidence="1">Uncharacterized protein</fullName>
    </submittedName>
</protein>
<dbReference type="Proteomes" id="UP001141806">
    <property type="component" value="Unassembled WGS sequence"/>
</dbReference>
<reference evidence="1" key="1">
    <citation type="journal article" date="2023" name="Plant J.">
        <title>The genome of the king protea, Protea cynaroides.</title>
        <authorList>
            <person name="Chang J."/>
            <person name="Duong T.A."/>
            <person name="Schoeman C."/>
            <person name="Ma X."/>
            <person name="Roodt D."/>
            <person name="Barker N."/>
            <person name="Li Z."/>
            <person name="Van de Peer Y."/>
            <person name="Mizrachi E."/>
        </authorList>
    </citation>
    <scope>NUCLEOTIDE SEQUENCE</scope>
    <source>
        <tissue evidence="1">Young leaves</tissue>
    </source>
</reference>